<dbReference type="EMBL" id="HG321330">
    <property type="protein sequence ID" value="CEF82661.1"/>
    <property type="molecule type" value="Genomic_DNA"/>
</dbReference>
<reference evidence="1" key="1">
    <citation type="submission" date="2013-05" db="EMBL/GenBank/DDBJ databases">
        <title>Draft genome sequences of six wheat associated Fusarium spp. isolates.</title>
        <authorList>
            <person name="Moolhuijzen P.M."/>
            <person name="Manners J.M."/>
            <person name="Wilcox S."/>
            <person name="Bellgard M.I."/>
            <person name="Gardiner D.M."/>
        </authorList>
    </citation>
    <scope>NUCLEOTIDE SEQUENCE</scope>
    <source>
        <strain evidence="1">CS3069</strain>
    </source>
</reference>
<accession>W1IC08</accession>
<dbReference type="EMBL" id="CBMI010005067">
    <property type="protein sequence ID" value="CDL73399.1"/>
    <property type="molecule type" value="Genomic_DNA"/>
</dbReference>
<gene>
    <name evidence="1" type="ORF">BN850_0137870</name>
</gene>
<protein>
    <submittedName>
        <fullName evidence="1">Unclassified</fullName>
    </submittedName>
</protein>
<organism evidence="1">
    <name type="scientific">Fusarium clavum</name>
    <dbReference type="NCBI Taxonomy" id="2594811"/>
    <lineage>
        <taxon>Eukaryota</taxon>
        <taxon>Fungi</taxon>
        <taxon>Dikarya</taxon>
        <taxon>Ascomycota</taxon>
        <taxon>Pezizomycotina</taxon>
        <taxon>Sordariomycetes</taxon>
        <taxon>Hypocreomycetidae</taxon>
        <taxon>Hypocreales</taxon>
        <taxon>Nectriaceae</taxon>
        <taxon>Fusarium</taxon>
        <taxon>Fusarium incarnatum-equiseti species complex</taxon>
    </lineage>
</organism>
<evidence type="ECO:0000313" key="1">
    <source>
        <dbReference type="EMBL" id="CDL73399.1"/>
    </source>
</evidence>
<keyword evidence="1" id="KW-0496">Mitochondrion</keyword>
<sequence length="45" mass="5442">MLVLFGSKCVCRCLEDGGWGFWNPDEMPLDWRVWRYSQLLWCDVM</sequence>
<dbReference type="AlphaFoldDB" id="W1IC08"/>
<name>W1IC08_9HYPO</name>
<proteinExistence type="predicted"/>
<geneLocation type="mitochondrion" evidence="1"/>